<protein>
    <recommendedName>
        <fullName evidence="4">NAD(+)--protein-arginine ADP-ribosyltransferase</fullName>
    </recommendedName>
</protein>
<dbReference type="Proteomes" id="UP000663864">
    <property type="component" value="Unassembled WGS sequence"/>
</dbReference>
<name>A0A815QSV3_9BILA</name>
<dbReference type="Gene3D" id="3.90.176.10">
    <property type="entry name" value="Toxin ADP-ribosyltransferase, Chain A, domain 1"/>
    <property type="match status" value="2"/>
</dbReference>
<keyword evidence="1" id="KW-0812">Transmembrane</keyword>
<sequence length="662" mass="79132">MARYRLYTNIQQLHSTEECTIVLDITQRDFRSNPSLNLYVKHWFIDIDDFIDFILISTYTKITLIISSLLANIVCYIIHPIFPQIIRIIIVGDCSCRCEHVEHFDDMQSLVDSIYINIQQRRRLYIAFDLWPVERSSHDLNLDTAKFLWYKYYFNILPRLKNTSVARREMLECIRVFHKQQVDTVKKTCEEFEQTYKSQDILKWYTRNSFCYLLLNRTLRSEDINHIFSMRYIIDDLENCFVQNCYQYIDNPIHTVYRGQQIHLSEIRQIEMNVDGLIGLTGFWSTSRSRGIAFRFTEIWPENRPDPVERVLFTIRIPSHIQQTVFMDISQFSTIECELEVLFSFRSLFRVENVERNSHDSIWYVDLTLIDENDNQFLSIIQPWYLKTKNIISQRSFFISEIEQPKQDFFRNLTDHSVPFLAFQLLIDMMLRLDRTEFARDELLEVCRERYLNDSIELKRIDYFEQTYDAKNAIKWYTTDCFIYRIINESLRIESIDLIFKLRYFINDLHNQLAQMQIDFLRLLPSNVFILTLYRGLTMDWNQLEELRRNKGNLVSTNSFLSATSDYEAACFFAGDGNVDRDYVSVIFEISVNTKVKHSIPFAKIDYQSIFRDEDEVLFSIGAVFRVGGAEEIRERLWKVELTLTQIEDEQWNILTAHLNPK</sequence>
<reference evidence="2" key="1">
    <citation type="submission" date="2021-02" db="EMBL/GenBank/DDBJ databases">
        <authorList>
            <person name="Nowell W R."/>
        </authorList>
    </citation>
    <scope>NUCLEOTIDE SEQUENCE</scope>
</reference>
<proteinExistence type="predicted"/>
<keyword evidence="1" id="KW-1133">Transmembrane helix</keyword>
<evidence type="ECO:0008006" key="4">
    <source>
        <dbReference type="Google" id="ProtNLM"/>
    </source>
</evidence>
<evidence type="ECO:0000256" key="1">
    <source>
        <dbReference type="SAM" id="Phobius"/>
    </source>
</evidence>
<dbReference type="AlphaFoldDB" id="A0A815QSV3"/>
<dbReference type="PROSITE" id="PS51996">
    <property type="entry name" value="TR_MART"/>
    <property type="match status" value="2"/>
</dbReference>
<comment type="caution">
    <text evidence="2">The sequence shown here is derived from an EMBL/GenBank/DDBJ whole genome shotgun (WGS) entry which is preliminary data.</text>
</comment>
<gene>
    <name evidence="2" type="ORF">ZHD862_LOCUS35915</name>
</gene>
<feature type="transmembrane region" description="Helical" evidence="1">
    <location>
        <begin position="62"/>
        <end position="82"/>
    </location>
</feature>
<evidence type="ECO:0000313" key="3">
    <source>
        <dbReference type="Proteomes" id="UP000663864"/>
    </source>
</evidence>
<keyword evidence="1" id="KW-0472">Membrane</keyword>
<dbReference type="EMBL" id="CAJNOT010005453">
    <property type="protein sequence ID" value="CAF1466090.1"/>
    <property type="molecule type" value="Genomic_DNA"/>
</dbReference>
<accession>A0A815QSV3</accession>
<dbReference type="SUPFAM" id="SSF56399">
    <property type="entry name" value="ADP-ribosylation"/>
    <property type="match status" value="2"/>
</dbReference>
<evidence type="ECO:0000313" key="2">
    <source>
        <dbReference type="EMBL" id="CAF1466090.1"/>
    </source>
</evidence>
<organism evidence="2 3">
    <name type="scientific">Rotaria sordida</name>
    <dbReference type="NCBI Taxonomy" id="392033"/>
    <lineage>
        <taxon>Eukaryota</taxon>
        <taxon>Metazoa</taxon>
        <taxon>Spiralia</taxon>
        <taxon>Gnathifera</taxon>
        <taxon>Rotifera</taxon>
        <taxon>Eurotatoria</taxon>
        <taxon>Bdelloidea</taxon>
        <taxon>Philodinida</taxon>
        <taxon>Philodinidae</taxon>
        <taxon>Rotaria</taxon>
    </lineage>
</organism>